<feature type="domain" description="Phorbol-ester/DAG-type" evidence="7">
    <location>
        <begin position="73"/>
        <end position="123"/>
    </location>
</feature>
<dbReference type="EMBL" id="JARQZJ010000125">
    <property type="protein sequence ID" value="KAK9890370.1"/>
    <property type="molecule type" value="Genomic_DNA"/>
</dbReference>
<keyword evidence="1" id="KW-0343">GTPase activation</keyword>
<dbReference type="Proteomes" id="UP001431783">
    <property type="component" value="Unassembled WGS sequence"/>
</dbReference>
<dbReference type="Pfam" id="PF00017">
    <property type="entry name" value="SH2"/>
    <property type="match status" value="2"/>
</dbReference>
<dbReference type="PROSITE" id="PS00479">
    <property type="entry name" value="ZF_DAG_PE_1"/>
    <property type="match status" value="1"/>
</dbReference>
<dbReference type="PANTHER" id="PTHR46075:SF5">
    <property type="entry name" value="PHOSPHATIDYLINOSITOL 3-KINASE REGULATORY SUBUNIT ALPHA"/>
    <property type="match status" value="1"/>
</dbReference>
<evidence type="ECO:0000256" key="4">
    <source>
        <dbReference type="PROSITE-ProRule" id="PRU00191"/>
    </source>
</evidence>
<dbReference type="PROSITE" id="PS50001">
    <property type="entry name" value="SH2"/>
    <property type="match status" value="2"/>
</dbReference>
<evidence type="ECO:0000259" key="9">
    <source>
        <dbReference type="PROSITE" id="PS50238"/>
    </source>
</evidence>
<dbReference type="PROSITE" id="PS50238">
    <property type="entry name" value="RHOGAP"/>
    <property type="match status" value="1"/>
</dbReference>
<dbReference type="Pfam" id="PF00620">
    <property type="entry name" value="RhoGAP"/>
    <property type="match status" value="1"/>
</dbReference>
<evidence type="ECO:0000256" key="3">
    <source>
        <dbReference type="ARBA" id="ARBA00022833"/>
    </source>
</evidence>
<dbReference type="Pfam" id="PF00130">
    <property type="entry name" value="C1_1"/>
    <property type="match status" value="1"/>
</dbReference>
<dbReference type="FunFam" id="3.30.505.10:FF:000014">
    <property type="entry name" value="Phosphatidylinositol 3-kinase regulatory subunit alpha"/>
    <property type="match status" value="1"/>
</dbReference>
<dbReference type="PRINTS" id="PR00678">
    <property type="entry name" value="PI3KINASEP85"/>
</dbReference>
<feature type="domain" description="Rho-GAP" evidence="9">
    <location>
        <begin position="140"/>
        <end position="329"/>
    </location>
</feature>
<dbReference type="SMART" id="SM00324">
    <property type="entry name" value="RhoGAP"/>
    <property type="match status" value="1"/>
</dbReference>
<dbReference type="CDD" id="cd20830">
    <property type="entry name" value="C1_PIK3R-like_rpt2"/>
    <property type="match status" value="1"/>
</dbReference>
<evidence type="ECO:0000256" key="2">
    <source>
        <dbReference type="ARBA" id="ARBA00022723"/>
    </source>
</evidence>
<dbReference type="FunFam" id="3.30.505.10:FF:000100">
    <property type="entry name" value="phosphatidylinositol 3-kinase regulatory subunit gamma"/>
    <property type="match status" value="1"/>
</dbReference>
<evidence type="ECO:0000259" key="7">
    <source>
        <dbReference type="PROSITE" id="PS50081"/>
    </source>
</evidence>
<dbReference type="Gene3D" id="3.30.60.20">
    <property type="match status" value="1"/>
</dbReference>
<evidence type="ECO:0000313" key="11">
    <source>
        <dbReference type="Proteomes" id="UP001431783"/>
    </source>
</evidence>
<evidence type="ECO:0000256" key="5">
    <source>
        <dbReference type="SAM" id="Coils"/>
    </source>
</evidence>
<dbReference type="PRINTS" id="PR00401">
    <property type="entry name" value="SH2DOMAIN"/>
</dbReference>
<keyword evidence="4" id="KW-0727">SH2 domain</keyword>
<evidence type="ECO:0000256" key="1">
    <source>
        <dbReference type="ARBA" id="ARBA00022468"/>
    </source>
</evidence>
<feature type="coiled-coil region" evidence="5">
    <location>
        <begin position="525"/>
        <end position="563"/>
    </location>
</feature>
<dbReference type="InterPro" id="IPR036860">
    <property type="entry name" value="SH2_dom_sf"/>
</dbReference>
<dbReference type="InterPro" id="IPR000980">
    <property type="entry name" value="SH2"/>
</dbReference>
<evidence type="ECO:0000259" key="6">
    <source>
        <dbReference type="PROSITE" id="PS50001"/>
    </source>
</evidence>
<evidence type="ECO:0000259" key="8">
    <source>
        <dbReference type="PROSITE" id="PS50105"/>
    </source>
</evidence>
<dbReference type="InterPro" id="IPR046349">
    <property type="entry name" value="C1-like_sf"/>
</dbReference>
<dbReference type="Gene3D" id="1.10.555.10">
    <property type="entry name" value="Rho GTPase activation protein"/>
    <property type="match status" value="1"/>
</dbReference>
<keyword evidence="3" id="KW-0862">Zinc</keyword>
<feature type="domain" description="SH2" evidence="6">
    <location>
        <begin position="381"/>
        <end position="475"/>
    </location>
</feature>
<dbReference type="InterPro" id="IPR051854">
    <property type="entry name" value="Rho-type_GAP"/>
</dbReference>
<evidence type="ECO:0008006" key="12">
    <source>
        <dbReference type="Google" id="ProtNLM"/>
    </source>
</evidence>
<dbReference type="PROSITE" id="PS50081">
    <property type="entry name" value="ZF_DAG_PE_2"/>
    <property type="match status" value="1"/>
</dbReference>
<dbReference type="InterPro" id="IPR035022">
    <property type="entry name" value="PI3kinase_P85_nSH2"/>
</dbReference>
<protein>
    <recommendedName>
        <fullName evidence="12">Phosphatidylinositol 3-kinase regulatory subunit alpha</fullName>
    </recommendedName>
</protein>
<dbReference type="SUPFAM" id="SSF47769">
    <property type="entry name" value="SAM/Pointed domain"/>
    <property type="match status" value="1"/>
</dbReference>
<dbReference type="Pfam" id="PF16454">
    <property type="entry name" value="PI3K_P85_iSH2"/>
    <property type="match status" value="1"/>
</dbReference>
<dbReference type="CDD" id="cd00159">
    <property type="entry name" value="RhoGAP"/>
    <property type="match status" value="1"/>
</dbReference>
<dbReference type="InterPro" id="IPR032498">
    <property type="entry name" value="PI3K_P85_iSH2"/>
</dbReference>
<keyword evidence="5" id="KW-0175">Coiled coil</keyword>
<dbReference type="CDD" id="cd09942">
    <property type="entry name" value="SH2_nSH2_p85_like"/>
    <property type="match status" value="1"/>
</dbReference>
<dbReference type="GO" id="GO:0005096">
    <property type="term" value="F:GTPase activator activity"/>
    <property type="evidence" value="ECO:0007669"/>
    <property type="project" value="UniProtKB-KW"/>
</dbReference>
<dbReference type="Gene3D" id="1.10.287.1490">
    <property type="match status" value="1"/>
</dbReference>
<name>A0AAW1V9W2_9CUCU</name>
<sequence length="772" mass="87653">MAALNMYSYADVFKCKDIKGTDLVEMDREKLMNMGIKDEFHQRAILSCIEELLKPPEENHVGENQNQEEVGPSHCLVQHTFNTLEKCKKCGKYLRGILHQGFLCTSCGLVSHRTCAATGLPNCPSDAQLFKIFFGKPLCGQLSEDGAPRFLVNVCQQLEKCAQNDVTLSLYNIYCSTPAADELSRLINIINENEGDADFGEFSPIVLTGILKKYLRELPDPLVPVQWYDKFLEVTKVRSNEQCANLLAELVEELPADHKSTLRYLMAHLCRMCQMEYRRGNKSPPTNLIQVLCYIIMRPSWERIIQIVYNTQAHNRVLELLLMNCSWGESLPEFATAPAIPPRKYSAMNMGSSSAANSSLNLKETPPPVSSSGMSLQEAEWYWGNISREEVTDKLQNTVDGTFLVRDASSKCGEYTLTLRKGGANKLIKICHRNGKYGFTEPLTFDSVVDLINNFRQCSLSLYNASLDVKLLYPVSKFNQEDEAAKHENDEKLWANLSEVTAKLDSNNSKLAELCKAFSQTKHEVSTKRQALEALEELLKVLKEQLELQKAAAEQEAQPHEIKGVESNAKVLAERCIMIEESCEQLTENLKQRIAYNKSLDREVTSEKLVILSLIKEQEKYIRWLQDRGVPITKINQILNRSEEDQLLAENYDIEDCPHNDEHTWLMLEYSRQKAERVLTNTPDGTFLIRKSSTDQYALSISCNGVVSHCIIQRTKVGLGFAEPYNIYPNLKELVLHYATNSLEIHNDSLKTKLLYPVGSLYSNPIHRMYNV</sequence>
<gene>
    <name evidence="10" type="ORF">WA026_010463</name>
</gene>
<dbReference type="Pfam" id="PF07647">
    <property type="entry name" value="SAM_2"/>
    <property type="match status" value="1"/>
</dbReference>
<dbReference type="SUPFAM" id="SSF55550">
    <property type="entry name" value="SH2 domain"/>
    <property type="match status" value="2"/>
</dbReference>
<organism evidence="10 11">
    <name type="scientific">Henosepilachna vigintioctopunctata</name>
    <dbReference type="NCBI Taxonomy" id="420089"/>
    <lineage>
        <taxon>Eukaryota</taxon>
        <taxon>Metazoa</taxon>
        <taxon>Ecdysozoa</taxon>
        <taxon>Arthropoda</taxon>
        <taxon>Hexapoda</taxon>
        <taxon>Insecta</taxon>
        <taxon>Pterygota</taxon>
        <taxon>Neoptera</taxon>
        <taxon>Endopterygota</taxon>
        <taxon>Coleoptera</taxon>
        <taxon>Polyphaga</taxon>
        <taxon>Cucujiformia</taxon>
        <taxon>Coccinelloidea</taxon>
        <taxon>Coccinellidae</taxon>
        <taxon>Epilachninae</taxon>
        <taxon>Epilachnini</taxon>
        <taxon>Henosepilachna</taxon>
    </lineage>
</organism>
<dbReference type="PROSITE" id="PS50105">
    <property type="entry name" value="SAM_DOMAIN"/>
    <property type="match status" value="1"/>
</dbReference>
<proteinExistence type="predicted"/>
<accession>A0AAW1V9W2</accession>
<dbReference type="AlphaFoldDB" id="A0AAW1V9W2"/>
<dbReference type="Gene3D" id="3.30.505.10">
    <property type="entry name" value="SH2 domain"/>
    <property type="match status" value="2"/>
</dbReference>
<evidence type="ECO:0000313" key="10">
    <source>
        <dbReference type="EMBL" id="KAK9890370.1"/>
    </source>
</evidence>
<dbReference type="InterPro" id="IPR013761">
    <property type="entry name" value="SAM/pointed_sf"/>
</dbReference>
<feature type="domain" description="SAM" evidence="8">
    <location>
        <begin position="1"/>
        <end position="55"/>
    </location>
</feature>
<dbReference type="GO" id="GO:0007165">
    <property type="term" value="P:signal transduction"/>
    <property type="evidence" value="ECO:0007669"/>
    <property type="project" value="InterPro"/>
</dbReference>
<feature type="domain" description="SH2" evidence="6">
    <location>
        <begin position="665"/>
        <end position="758"/>
    </location>
</feature>
<keyword evidence="2" id="KW-0479">Metal-binding</keyword>
<reference evidence="10 11" key="1">
    <citation type="submission" date="2023-03" db="EMBL/GenBank/DDBJ databases">
        <title>Genome insight into feeding habits of ladybird beetles.</title>
        <authorList>
            <person name="Li H.-S."/>
            <person name="Huang Y.-H."/>
            <person name="Pang H."/>
        </authorList>
    </citation>
    <scope>NUCLEOTIDE SEQUENCE [LARGE SCALE GENOMIC DNA]</scope>
    <source>
        <strain evidence="10">SYSU_2023b</strain>
        <tissue evidence="10">Whole body</tissue>
    </source>
</reference>
<dbReference type="InterPro" id="IPR002219">
    <property type="entry name" value="PKC_DAG/PE"/>
</dbReference>
<dbReference type="InterPro" id="IPR000198">
    <property type="entry name" value="RhoGAP_dom"/>
</dbReference>
<dbReference type="SUPFAM" id="SSF48350">
    <property type="entry name" value="GTPase activation domain, GAP"/>
    <property type="match status" value="1"/>
</dbReference>
<dbReference type="InterPro" id="IPR008936">
    <property type="entry name" value="Rho_GTPase_activation_prot"/>
</dbReference>
<keyword evidence="11" id="KW-1185">Reference proteome</keyword>
<comment type="caution">
    <text evidence="10">The sequence shown here is derived from an EMBL/GenBank/DDBJ whole genome shotgun (WGS) entry which is preliminary data.</text>
</comment>
<dbReference type="Gene3D" id="1.10.150.50">
    <property type="entry name" value="Transcription Factor, Ets-1"/>
    <property type="match status" value="1"/>
</dbReference>
<dbReference type="GO" id="GO:0046872">
    <property type="term" value="F:metal ion binding"/>
    <property type="evidence" value="ECO:0007669"/>
    <property type="project" value="UniProtKB-KW"/>
</dbReference>
<dbReference type="SUPFAM" id="SSF57889">
    <property type="entry name" value="Cysteine-rich domain"/>
    <property type="match status" value="1"/>
</dbReference>
<dbReference type="PANTHER" id="PTHR46075">
    <property type="entry name" value="CHIMERIN FAMILY MEMBER"/>
    <property type="match status" value="1"/>
</dbReference>
<dbReference type="SMART" id="SM00252">
    <property type="entry name" value="SH2"/>
    <property type="match status" value="2"/>
</dbReference>
<dbReference type="InterPro" id="IPR001660">
    <property type="entry name" value="SAM"/>
</dbReference>